<dbReference type="PANTHER" id="PTHR35910:SF6">
    <property type="entry name" value="2EXR DOMAIN-CONTAINING PROTEIN"/>
    <property type="match status" value="1"/>
</dbReference>
<proteinExistence type="predicted"/>
<dbReference type="VEuPathDB" id="FungiDB:F4678DRAFT_433670"/>
<evidence type="ECO:0000313" key="3">
    <source>
        <dbReference type="Proteomes" id="UP001148614"/>
    </source>
</evidence>
<keyword evidence="3" id="KW-1185">Reference proteome</keyword>
<dbReference type="EMBL" id="JANPWZ010000101">
    <property type="protein sequence ID" value="KAJ3579389.1"/>
    <property type="molecule type" value="Genomic_DNA"/>
</dbReference>
<protein>
    <recommendedName>
        <fullName evidence="1">2EXR domain-containing protein</fullName>
    </recommendedName>
</protein>
<dbReference type="InterPro" id="IPR045518">
    <property type="entry name" value="2EXR"/>
</dbReference>
<organism evidence="2 3">
    <name type="scientific">Xylaria arbuscula</name>
    <dbReference type="NCBI Taxonomy" id="114810"/>
    <lineage>
        <taxon>Eukaryota</taxon>
        <taxon>Fungi</taxon>
        <taxon>Dikarya</taxon>
        <taxon>Ascomycota</taxon>
        <taxon>Pezizomycotina</taxon>
        <taxon>Sordariomycetes</taxon>
        <taxon>Xylariomycetidae</taxon>
        <taxon>Xylariales</taxon>
        <taxon>Xylariaceae</taxon>
        <taxon>Xylaria</taxon>
    </lineage>
</organism>
<dbReference type="AlphaFoldDB" id="A0A9W8NM50"/>
<dbReference type="Proteomes" id="UP001148614">
    <property type="component" value="Unassembled WGS sequence"/>
</dbReference>
<name>A0A9W8NM50_9PEZI</name>
<feature type="domain" description="2EXR" evidence="1">
    <location>
        <begin position="25"/>
        <end position="137"/>
    </location>
</feature>
<comment type="caution">
    <text evidence="2">The sequence shown here is derived from an EMBL/GenBank/DDBJ whole genome shotgun (WGS) entry which is preliminary data.</text>
</comment>
<dbReference type="PANTHER" id="PTHR35910">
    <property type="entry name" value="2EXR DOMAIN-CONTAINING PROTEIN"/>
    <property type="match status" value="1"/>
</dbReference>
<gene>
    <name evidence="2" type="ORF">NPX13_g1178</name>
</gene>
<evidence type="ECO:0000259" key="1">
    <source>
        <dbReference type="Pfam" id="PF20150"/>
    </source>
</evidence>
<dbReference type="Pfam" id="PF20150">
    <property type="entry name" value="2EXR"/>
    <property type="match status" value="1"/>
</dbReference>
<reference evidence="2" key="1">
    <citation type="submission" date="2022-07" db="EMBL/GenBank/DDBJ databases">
        <title>Genome Sequence of Xylaria arbuscula.</title>
        <authorList>
            <person name="Buettner E."/>
        </authorList>
    </citation>
    <scope>NUCLEOTIDE SEQUENCE</scope>
    <source>
        <strain evidence="2">VT107</strain>
    </source>
</reference>
<evidence type="ECO:0000313" key="2">
    <source>
        <dbReference type="EMBL" id="KAJ3579389.1"/>
    </source>
</evidence>
<sequence>MASRIVSDKGSSSLLNPKYDQDYRFPQFALLPWELRNLVWGFALRKRRLLRVYIREGRHEGLTEHESMSIRYGRCYLLADGYQAFSKLLRVNREARKATLAFYRVQLPCILTTSFEGEVHRGGQIGKLPFNPEYDILWFNQKLADIYHLSDFVSTVGEHDSRRVGLCNLAIPTTNSPLAATLDVLDRPPSHLDPTFRQTAQNIREFYLISEMNSYQAARTRDAFQEFWHSAQLTYDLNPLMSDIPSFDIVPRDPRPTTSGVPHVFLGSENLTGDTIDWMNYLIDWGVNMAQLKSRVLFVYRDANPCLPSENPSREGPAWERSRISNLDRNLYESTLSSAPSIRLTPEKQPPQTEHTPAAGFWLFPFEAFTRESIFRAGLGNVMELSNYWPELGLFHLPTGPSSR</sequence>
<accession>A0A9W8NM50</accession>